<gene>
    <name evidence="2" type="ORF">JCM16777_1416</name>
</gene>
<dbReference type="InterPro" id="IPR029058">
    <property type="entry name" value="AB_hydrolase_fold"/>
</dbReference>
<reference evidence="2 3" key="1">
    <citation type="submission" date="2019-07" db="EMBL/GenBank/DDBJ databases">
        <title>Complete Genome Sequence of Leptotrichia wadei Strain JCM16777.</title>
        <authorList>
            <person name="Watanabe S."/>
            <person name="Cui L."/>
        </authorList>
    </citation>
    <scope>NUCLEOTIDE SEQUENCE [LARGE SCALE GENOMIC DNA]</scope>
    <source>
        <strain evidence="2 3">JCM16777</strain>
    </source>
</reference>
<evidence type="ECO:0008006" key="4">
    <source>
        <dbReference type="Google" id="ProtNLM"/>
    </source>
</evidence>
<feature type="signal peptide" evidence="1">
    <location>
        <begin position="1"/>
        <end position="27"/>
    </location>
</feature>
<dbReference type="GeneID" id="84805511"/>
<dbReference type="AlphaFoldDB" id="A0A7U6LB46"/>
<proteinExistence type="predicted"/>
<dbReference type="Gene3D" id="3.40.50.1820">
    <property type="entry name" value="alpha/beta hydrolase"/>
    <property type="match status" value="1"/>
</dbReference>
<dbReference type="Proteomes" id="UP000321943">
    <property type="component" value="Chromosome"/>
</dbReference>
<dbReference type="PANTHER" id="PTHR43194">
    <property type="entry name" value="HYDROLASE ALPHA/BETA FOLD FAMILY"/>
    <property type="match status" value="1"/>
</dbReference>
<dbReference type="InterPro" id="IPR050228">
    <property type="entry name" value="Carboxylesterase_BioH"/>
</dbReference>
<feature type="chain" id="PRO_5030863300" description="AB hydrolase-1 domain-containing protein" evidence="1">
    <location>
        <begin position="28"/>
        <end position="363"/>
    </location>
</feature>
<dbReference type="PANTHER" id="PTHR43194:SF5">
    <property type="entry name" value="PIMELOYL-[ACYL-CARRIER PROTEIN] METHYL ESTER ESTERASE"/>
    <property type="match status" value="1"/>
</dbReference>
<evidence type="ECO:0000256" key="1">
    <source>
        <dbReference type="SAM" id="SignalP"/>
    </source>
</evidence>
<dbReference type="RefSeq" id="WP_018499000.1">
    <property type="nucleotide sequence ID" value="NZ_AP019829.2"/>
</dbReference>
<dbReference type="CDD" id="cd12810">
    <property type="entry name" value="Esterase_713_like-3"/>
    <property type="match status" value="1"/>
</dbReference>
<dbReference type="SUPFAM" id="SSF53474">
    <property type="entry name" value="alpha/beta-Hydrolases"/>
    <property type="match status" value="1"/>
</dbReference>
<keyword evidence="1" id="KW-0732">Signal</keyword>
<evidence type="ECO:0000313" key="2">
    <source>
        <dbReference type="EMBL" id="BBM43166.1"/>
    </source>
</evidence>
<organism evidence="2 3">
    <name type="scientific">Leptotrichia wadei</name>
    <dbReference type="NCBI Taxonomy" id="157687"/>
    <lineage>
        <taxon>Bacteria</taxon>
        <taxon>Fusobacteriati</taxon>
        <taxon>Fusobacteriota</taxon>
        <taxon>Fusobacteriia</taxon>
        <taxon>Fusobacteriales</taxon>
        <taxon>Leptotrichiaceae</taxon>
        <taxon>Leptotrichia</taxon>
    </lineage>
</organism>
<evidence type="ECO:0000313" key="3">
    <source>
        <dbReference type="Proteomes" id="UP000321943"/>
    </source>
</evidence>
<dbReference type="KEGG" id="lwd:JCM16777_1416"/>
<sequence>MKNNLKKKILKSIFTVILALISATGFSAEKNINLKDMGSFTVGGKVYQEKNGSTFHGDHAYVQYFIPVHARKYPLVMWHGIGQTGKTWETTPDGRDGYMQIFTRRNWSVYIIDQPGRGRAGRSKLKFMAPDMIPTTAGEMGTWNAFRLGEWTPEKGRTFFKNTKFPKDEKSVDQFMRWQVSDNGEEVSEFVDNSDDMVNSVSELFKKSGPAVSHSASGILGWKTAMKNPNSVKAVVAYEPGTYVFPEGERPADISSKNELASKFSEPNMIPKEEFEKLTKMPILIVYGDNIYESPIFGIEFWRLSLERGKQFVDAINRHGGDAKLVHLPEIGIKGNTHFPFADLNNVQIANQLSQFLKEKKLD</sequence>
<dbReference type="EMBL" id="AP019829">
    <property type="protein sequence ID" value="BBM43166.1"/>
    <property type="molecule type" value="Genomic_DNA"/>
</dbReference>
<protein>
    <recommendedName>
        <fullName evidence="4">AB hydrolase-1 domain-containing protein</fullName>
    </recommendedName>
</protein>
<name>A0A7U6LB46_9FUSO</name>
<accession>A0A7U6LB46</accession>